<accession>A0ABQ4BTP2</accession>
<dbReference type="InterPro" id="IPR013762">
    <property type="entry name" value="Integrase-like_cat_sf"/>
</dbReference>
<evidence type="ECO:0000256" key="2">
    <source>
        <dbReference type="SAM" id="MobiDB-lite"/>
    </source>
</evidence>
<dbReference type="SUPFAM" id="SSF56349">
    <property type="entry name" value="DNA breaking-rejoining enzymes"/>
    <property type="match status" value="1"/>
</dbReference>
<evidence type="ECO:0000256" key="1">
    <source>
        <dbReference type="ARBA" id="ARBA00023172"/>
    </source>
</evidence>
<protein>
    <recommendedName>
        <fullName evidence="5">Tyr recombinase domain-containing protein</fullName>
    </recommendedName>
</protein>
<name>A0ABQ4BTP2_9ACTN</name>
<dbReference type="EMBL" id="BOMS01000178">
    <property type="protein sequence ID" value="GIE73540.1"/>
    <property type="molecule type" value="Genomic_DNA"/>
</dbReference>
<comment type="caution">
    <text evidence="3">The sequence shown here is derived from an EMBL/GenBank/DDBJ whole genome shotgun (WGS) entry which is preliminary data.</text>
</comment>
<dbReference type="InterPro" id="IPR011010">
    <property type="entry name" value="DNA_brk_join_enz"/>
</dbReference>
<evidence type="ECO:0000313" key="4">
    <source>
        <dbReference type="Proteomes" id="UP000624709"/>
    </source>
</evidence>
<organism evidence="3 4">
    <name type="scientific">Actinoplanes palleronii</name>
    <dbReference type="NCBI Taxonomy" id="113570"/>
    <lineage>
        <taxon>Bacteria</taxon>
        <taxon>Bacillati</taxon>
        <taxon>Actinomycetota</taxon>
        <taxon>Actinomycetes</taxon>
        <taxon>Micromonosporales</taxon>
        <taxon>Micromonosporaceae</taxon>
        <taxon>Actinoplanes</taxon>
    </lineage>
</organism>
<dbReference type="Proteomes" id="UP000624709">
    <property type="component" value="Unassembled WGS sequence"/>
</dbReference>
<proteinExistence type="predicted"/>
<keyword evidence="1" id="KW-0233">DNA recombination</keyword>
<evidence type="ECO:0008006" key="5">
    <source>
        <dbReference type="Google" id="ProtNLM"/>
    </source>
</evidence>
<keyword evidence="4" id="KW-1185">Reference proteome</keyword>
<reference evidence="3 4" key="1">
    <citation type="submission" date="2021-01" db="EMBL/GenBank/DDBJ databases">
        <title>Whole genome shotgun sequence of Actinoplanes palleronii NBRC 14916.</title>
        <authorList>
            <person name="Komaki H."/>
            <person name="Tamura T."/>
        </authorList>
    </citation>
    <scope>NUCLEOTIDE SEQUENCE [LARGE SCALE GENOMIC DNA]</scope>
    <source>
        <strain evidence="3 4">NBRC 14916</strain>
    </source>
</reference>
<feature type="region of interest" description="Disordered" evidence="2">
    <location>
        <begin position="75"/>
        <end position="111"/>
    </location>
</feature>
<dbReference type="Gene3D" id="1.10.443.10">
    <property type="entry name" value="Intergrase catalytic core"/>
    <property type="match status" value="1"/>
</dbReference>
<evidence type="ECO:0000313" key="3">
    <source>
        <dbReference type="EMBL" id="GIE73540.1"/>
    </source>
</evidence>
<gene>
    <name evidence="3" type="ORF">Apa02nite_096480</name>
</gene>
<sequence length="111" mass="11917">MLATGARIGEILALRWEALGLAAEHATVTICGTIAYVRGKGFFRQERTKSDAGFRKLVPPRFAVAIALARKVSAPTTHTMRSSRPGAASDCLRRTSEGRGVGPAPRPAWSR</sequence>